<dbReference type="EMBL" id="MCFH01000005">
    <property type="protein sequence ID" value="ORX57824.1"/>
    <property type="molecule type" value="Genomic_DNA"/>
</dbReference>
<dbReference type="SUPFAM" id="SSF54928">
    <property type="entry name" value="RNA-binding domain, RBD"/>
    <property type="match status" value="1"/>
</dbReference>
<reference evidence="3 4" key="2">
    <citation type="submission" date="2016-08" db="EMBL/GenBank/DDBJ databases">
        <title>Pervasive Adenine N6-methylation of Active Genes in Fungi.</title>
        <authorList>
            <consortium name="DOE Joint Genome Institute"/>
            <person name="Mondo S.J."/>
            <person name="Dannebaum R.O."/>
            <person name="Kuo R.C."/>
            <person name="Labutti K."/>
            <person name="Haridas S."/>
            <person name="Kuo A."/>
            <person name="Salamov A."/>
            <person name="Ahrendt S.R."/>
            <person name="Lipzen A."/>
            <person name="Sullivan W."/>
            <person name="Andreopoulos W.B."/>
            <person name="Clum A."/>
            <person name="Lindquist E."/>
            <person name="Daum C."/>
            <person name="Ramamoorthy G.K."/>
            <person name="Gryganskyi A."/>
            <person name="Culley D."/>
            <person name="Magnuson J.K."/>
            <person name="James T.Y."/>
            <person name="O'Malley M.A."/>
            <person name="Stajich J.E."/>
            <person name="Spatafora J.W."/>
            <person name="Visel A."/>
            <person name="Grigoriev I.V."/>
        </authorList>
    </citation>
    <scope>NUCLEOTIDE SEQUENCE [LARGE SCALE GENOMIC DNA]</scope>
    <source>
        <strain evidence="4">finn</strain>
    </source>
</reference>
<gene>
    <name evidence="3" type="ORF">BCR36DRAFT_580395</name>
</gene>
<feature type="compositionally biased region" description="Basic and acidic residues" evidence="2">
    <location>
        <begin position="197"/>
        <end position="207"/>
    </location>
</feature>
<protein>
    <submittedName>
        <fullName evidence="3">Uncharacterized protein</fullName>
    </submittedName>
</protein>
<accession>A0A1Y1VJI3</accession>
<proteinExistence type="predicted"/>
<dbReference type="Proteomes" id="UP000193719">
    <property type="component" value="Unassembled WGS sequence"/>
</dbReference>
<evidence type="ECO:0000256" key="1">
    <source>
        <dbReference type="SAM" id="Coils"/>
    </source>
</evidence>
<feature type="compositionally biased region" description="Basic and acidic residues" evidence="2">
    <location>
        <begin position="154"/>
        <end position="170"/>
    </location>
</feature>
<keyword evidence="4" id="KW-1185">Reference proteome</keyword>
<dbReference type="GO" id="GO:0003676">
    <property type="term" value="F:nucleic acid binding"/>
    <property type="evidence" value="ECO:0007669"/>
    <property type="project" value="InterPro"/>
</dbReference>
<evidence type="ECO:0000313" key="4">
    <source>
        <dbReference type="Proteomes" id="UP000193719"/>
    </source>
</evidence>
<dbReference type="InterPro" id="IPR035979">
    <property type="entry name" value="RBD_domain_sf"/>
</dbReference>
<comment type="caution">
    <text evidence="3">The sequence shown here is derived from an EMBL/GenBank/DDBJ whole genome shotgun (WGS) entry which is preliminary data.</text>
</comment>
<evidence type="ECO:0000313" key="3">
    <source>
        <dbReference type="EMBL" id="ORX57824.1"/>
    </source>
</evidence>
<sequence>MSSEIKQDKNILTVTVKRIKSDPRKKIEWYELAGHRNRKLIKNFSPVVFEDENIIPTLLFRNLPDAYSSNELYNLCNEFGPIESYKYESLCNIGSITYNISSRNGKVPRNALLTLTGSLVKDKYIKVEFDRNESKFKEIVEKKKEEIGKQKEIEDKRKNENKKKSEEGNKSIRSLLQGNDEKQMKNDKYKTYPKIQDYNDNKIDYSKKHNRHRNSWNEEGNHKQTNNAKFNMNDRDNNDRYYYKNERKSDKGIYGKDKIDKMQAADRLKQIEIEKAKLQKIINEKEALIKKNEQNDNNNVSKVKKEIKPEKFTGLNITSKRAYCYTKR</sequence>
<dbReference type="Gene3D" id="3.30.70.330">
    <property type="match status" value="1"/>
</dbReference>
<feature type="region of interest" description="Disordered" evidence="2">
    <location>
        <begin position="154"/>
        <end position="240"/>
    </location>
</feature>
<name>A0A1Y1VJI3_9FUNG</name>
<keyword evidence="1" id="KW-0175">Coiled coil</keyword>
<evidence type="ECO:0000256" key="2">
    <source>
        <dbReference type="SAM" id="MobiDB-lite"/>
    </source>
</evidence>
<feature type="compositionally biased region" description="Basic and acidic residues" evidence="2">
    <location>
        <begin position="179"/>
        <end position="190"/>
    </location>
</feature>
<dbReference type="InterPro" id="IPR012677">
    <property type="entry name" value="Nucleotide-bd_a/b_plait_sf"/>
</dbReference>
<reference evidence="3 4" key="1">
    <citation type="submission" date="2016-08" db="EMBL/GenBank/DDBJ databases">
        <title>Genomes of anaerobic fungi encode conserved fungal cellulosomes for biomass hydrolysis.</title>
        <authorList>
            <consortium name="DOE Joint Genome Institute"/>
            <person name="Haitjema C.H."/>
            <person name="Gilmore S.P."/>
            <person name="Henske J.K."/>
            <person name="Solomon K.V."/>
            <person name="De Groot R."/>
            <person name="Kuo A."/>
            <person name="Mondo S.J."/>
            <person name="Salamov A.A."/>
            <person name="Labutti K."/>
            <person name="Zhao Z."/>
            <person name="Chiniquy J."/>
            <person name="Barry K."/>
            <person name="Brewer H.M."/>
            <person name="Purvine S.O."/>
            <person name="Wright A.T."/>
            <person name="Boxma B."/>
            <person name="Van Alen T."/>
            <person name="Hackstein J.H."/>
            <person name="Baker S.E."/>
            <person name="Grigoriev I.V."/>
            <person name="O'Malley M.A."/>
        </authorList>
    </citation>
    <scope>NUCLEOTIDE SEQUENCE [LARGE SCALE GENOMIC DNA]</scope>
    <source>
        <strain evidence="4">finn</strain>
    </source>
</reference>
<dbReference type="AlphaFoldDB" id="A0A1Y1VJI3"/>
<dbReference type="OrthoDB" id="10429629at2759"/>
<feature type="coiled-coil region" evidence="1">
    <location>
        <begin position="261"/>
        <end position="298"/>
    </location>
</feature>
<organism evidence="3 4">
    <name type="scientific">Piromyces finnis</name>
    <dbReference type="NCBI Taxonomy" id="1754191"/>
    <lineage>
        <taxon>Eukaryota</taxon>
        <taxon>Fungi</taxon>
        <taxon>Fungi incertae sedis</taxon>
        <taxon>Chytridiomycota</taxon>
        <taxon>Chytridiomycota incertae sedis</taxon>
        <taxon>Neocallimastigomycetes</taxon>
        <taxon>Neocallimastigales</taxon>
        <taxon>Neocallimastigaceae</taxon>
        <taxon>Piromyces</taxon>
    </lineage>
</organism>